<dbReference type="OrthoDB" id="9792858at2"/>
<evidence type="ECO:0000259" key="2">
    <source>
        <dbReference type="SMART" id="SM00903"/>
    </source>
</evidence>
<gene>
    <name evidence="3" type="ORF">DKG74_21065</name>
</gene>
<sequence length="169" mass="18288">MSTADVASEAPVGVDAAHFRKTVGNFATGVAIVSCIDEGDPQPHGMTISSFTSISLAPPTILISIKPGRMHRLISKEGWFGVSVLGEDQRSHSQYFAGDRGPSVPGFATRNRIPTLKDCLAWFECEVTSRIQVHDHTLFVARVMHCDVVGGPPLLFFSSRYSAVQTLQS</sequence>
<reference evidence="3 4" key="1">
    <citation type="submission" date="2018-05" db="EMBL/GenBank/DDBJ databases">
        <title>Zavarzinia sp. HR-AS.</title>
        <authorList>
            <person name="Lee Y."/>
            <person name="Jeon C.O."/>
        </authorList>
    </citation>
    <scope>NUCLEOTIDE SEQUENCE [LARGE SCALE GENOMIC DNA]</scope>
    <source>
        <strain evidence="3 4">HR-AS</strain>
    </source>
</reference>
<evidence type="ECO:0000256" key="1">
    <source>
        <dbReference type="ARBA" id="ARBA00023002"/>
    </source>
</evidence>
<dbReference type="GO" id="GO:0042602">
    <property type="term" value="F:riboflavin reductase (NADPH) activity"/>
    <property type="evidence" value="ECO:0007669"/>
    <property type="project" value="TreeGrafter"/>
</dbReference>
<dbReference type="NCBIfam" id="NF045733">
    <property type="entry name" value="StyMonoxStyB"/>
    <property type="match status" value="1"/>
</dbReference>
<feature type="domain" description="Flavin reductase like" evidence="2">
    <location>
        <begin position="23"/>
        <end position="163"/>
    </location>
</feature>
<dbReference type="SUPFAM" id="SSF50475">
    <property type="entry name" value="FMN-binding split barrel"/>
    <property type="match status" value="1"/>
</dbReference>
<dbReference type="GO" id="GO:0006208">
    <property type="term" value="P:pyrimidine nucleobase catabolic process"/>
    <property type="evidence" value="ECO:0007669"/>
    <property type="project" value="TreeGrafter"/>
</dbReference>
<dbReference type="AlphaFoldDB" id="A0A317DS92"/>
<dbReference type="RefSeq" id="WP_109908154.1">
    <property type="nucleotide sequence ID" value="NZ_QGLE01000024.1"/>
</dbReference>
<dbReference type="InterPro" id="IPR012349">
    <property type="entry name" value="Split_barrel_FMN-bd"/>
</dbReference>
<protein>
    <submittedName>
        <fullName evidence="3">Flavin reductase</fullName>
    </submittedName>
</protein>
<dbReference type="PANTHER" id="PTHR30466">
    <property type="entry name" value="FLAVIN REDUCTASE"/>
    <property type="match status" value="1"/>
</dbReference>
<organism evidence="3 4">
    <name type="scientific">Zavarzinia aquatilis</name>
    <dbReference type="NCBI Taxonomy" id="2211142"/>
    <lineage>
        <taxon>Bacteria</taxon>
        <taxon>Pseudomonadati</taxon>
        <taxon>Pseudomonadota</taxon>
        <taxon>Alphaproteobacteria</taxon>
        <taxon>Rhodospirillales</taxon>
        <taxon>Zavarziniaceae</taxon>
        <taxon>Zavarzinia</taxon>
    </lineage>
</organism>
<dbReference type="Gene3D" id="2.30.110.10">
    <property type="entry name" value="Electron Transport, Fmn-binding Protein, Chain A"/>
    <property type="match status" value="1"/>
</dbReference>
<dbReference type="EMBL" id="QGLE01000024">
    <property type="protein sequence ID" value="PWR17539.1"/>
    <property type="molecule type" value="Genomic_DNA"/>
</dbReference>
<dbReference type="InterPro" id="IPR054802">
    <property type="entry name" value="StyMonoxStyB"/>
</dbReference>
<evidence type="ECO:0000313" key="4">
    <source>
        <dbReference type="Proteomes" id="UP000245461"/>
    </source>
</evidence>
<dbReference type="Proteomes" id="UP000245461">
    <property type="component" value="Unassembled WGS sequence"/>
</dbReference>
<dbReference type="GO" id="GO:0010181">
    <property type="term" value="F:FMN binding"/>
    <property type="evidence" value="ECO:0007669"/>
    <property type="project" value="InterPro"/>
</dbReference>
<keyword evidence="1" id="KW-0560">Oxidoreductase</keyword>
<accession>A0A317DS92</accession>
<dbReference type="InterPro" id="IPR050268">
    <property type="entry name" value="NADH-dep_flavin_reductase"/>
</dbReference>
<dbReference type="PANTHER" id="PTHR30466:SF1">
    <property type="entry name" value="FMN REDUCTASE (NADH) RUTF"/>
    <property type="match status" value="1"/>
</dbReference>
<keyword evidence="4" id="KW-1185">Reference proteome</keyword>
<name>A0A317DS92_9PROT</name>
<proteinExistence type="predicted"/>
<dbReference type="Pfam" id="PF01613">
    <property type="entry name" value="Flavin_Reduct"/>
    <property type="match status" value="1"/>
</dbReference>
<evidence type="ECO:0000313" key="3">
    <source>
        <dbReference type="EMBL" id="PWR17539.1"/>
    </source>
</evidence>
<dbReference type="SMART" id="SM00903">
    <property type="entry name" value="Flavin_Reduct"/>
    <property type="match status" value="1"/>
</dbReference>
<dbReference type="InterPro" id="IPR002563">
    <property type="entry name" value="Flavin_Rdtase-like_dom"/>
</dbReference>
<comment type="caution">
    <text evidence="3">The sequence shown here is derived from an EMBL/GenBank/DDBJ whole genome shotgun (WGS) entry which is preliminary data.</text>
</comment>